<feature type="domain" description="IraD/Gp25-like" evidence="1">
    <location>
        <begin position="17"/>
        <end position="89"/>
    </location>
</feature>
<proteinExistence type="predicted"/>
<sequence length="112" mass="12888">MMYSGFDRNTGRRINDDAHICQSINDILITPIGSRVMRREYGSLLMELIDQADNKPLRLKIMSACYMALLRWEPRVSLQKIEVKQNDKGVTTLYLQCMKNDGQPLATTIPVR</sequence>
<dbReference type="SUPFAM" id="SSF160719">
    <property type="entry name" value="gpW/gp25-like"/>
    <property type="match status" value="1"/>
</dbReference>
<evidence type="ECO:0000313" key="2">
    <source>
        <dbReference type="EMBL" id="MBQ0269578.1"/>
    </source>
</evidence>
<evidence type="ECO:0000259" key="1">
    <source>
        <dbReference type="Pfam" id="PF04965"/>
    </source>
</evidence>
<dbReference type="RefSeq" id="WP_210847140.1">
    <property type="nucleotide sequence ID" value="NZ_JAGKLY010000006.1"/>
</dbReference>
<reference evidence="2" key="1">
    <citation type="submission" date="2021-03" db="EMBL/GenBank/DDBJ databases">
        <authorList>
            <person name="Stanton E."/>
        </authorList>
    </citation>
    <scope>NUCLEOTIDE SEQUENCE</scope>
    <source>
        <strain evidence="2">2020EL-00113</strain>
    </source>
</reference>
<dbReference type="AlphaFoldDB" id="A0A8I2DBH0"/>
<gene>
    <name evidence="2" type="ORF">J7T18_14830</name>
</gene>
<dbReference type="EMBL" id="JAGKLY010000006">
    <property type="protein sequence ID" value="MBQ0269578.1"/>
    <property type="molecule type" value="Genomic_DNA"/>
</dbReference>
<accession>A0A8I2DBH0</accession>
<dbReference type="Gene3D" id="3.10.450.40">
    <property type="match status" value="1"/>
</dbReference>
<evidence type="ECO:0000313" key="3">
    <source>
        <dbReference type="Proteomes" id="UP000674270"/>
    </source>
</evidence>
<dbReference type="Pfam" id="PF04965">
    <property type="entry name" value="GPW_gp25"/>
    <property type="match status" value="1"/>
</dbReference>
<dbReference type="Proteomes" id="UP000674270">
    <property type="component" value="Unassembled WGS sequence"/>
</dbReference>
<comment type="caution">
    <text evidence="2">The sequence shown here is derived from an EMBL/GenBank/DDBJ whole genome shotgun (WGS) entry which is preliminary data.</text>
</comment>
<dbReference type="InterPro" id="IPR007048">
    <property type="entry name" value="IraD/Gp25-like"/>
</dbReference>
<name>A0A8I2DBH0_9GAMM</name>
<protein>
    <submittedName>
        <fullName evidence="2">GPW/gp25 family protein</fullName>
    </submittedName>
</protein>
<organism evidence="2 3">
    <name type="scientific">Providencia huaxiensis</name>
    <dbReference type="NCBI Taxonomy" id="2027290"/>
    <lineage>
        <taxon>Bacteria</taxon>
        <taxon>Pseudomonadati</taxon>
        <taxon>Pseudomonadota</taxon>
        <taxon>Gammaproteobacteria</taxon>
        <taxon>Enterobacterales</taxon>
        <taxon>Morganellaceae</taxon>
        <taxon>Providencia</taxon>
    </lineage>
</organism>